<evidence type="ECO:0008006" key="3">
    <source>
        <dbReference type="Google" id="ProtNLM"/>
    </source>
</evidence>
<gene>
    <name evidence="1" type="ORF">P5673_008025</name>
</gene>
<name>A0AAD9QV45_ACRCE</name>
<dbReference type="Proteomes" id="UP001249851">
    <property type="component" value="Unassembled WGS sequence"/>
</dbReference>
<evidence type="ECO:0000313" key="1">
    <source>
        <dbReference type="EMBL" id="KAK2568093.1"/>
    </source>
</evidence>
<dbReference type="EMBL" id="JARQWQ010000013">
    <property type="protein sequence ID" value="KAK2568093.1"/>
    <property type="molecule type" value="Genomic_DNA"/>
</dbReference>
<dbReference type="PANTHER" id="PTHR21301">
    <property type="entry name" value="REVERSE TRANSCRIPTASE"/>
    <property type="match status" value="1"/>
</dbReference>
<reference evidence="1" key="1">
    <citation type="journal article" date="2023" name="G3 (Bethesda)">
        <title>Whole genome assembly and annotation of the endangered Caribbean coral Acropora cervicornis.</title>
        <authorList>
            <person name="Selwyn J.D."/>
            <person name="Vollmer S.V."/>
        </authorList>
    </citation>
    <scope>NUCLEOTIDE SEQUENCE</scope>
    <source>
        <strain evidence="1">K2</strain>
    </source>
</reference>
<dbReference type="AlphaFoldDB" id="A0AAD9QV45"/>
<organism evidence="1 2">
    <name type="scientific">Acropora cervicornis</name>
    <name type="common">Staghorn coral</name>
    <dbReference type="NCBI Taxonomy" id="6130"/>
    <lineage>
        <taxon>Eukaryota</taxon>
        <taxon>Metazoa</taxon>
        <taxon>Cnidaria</taxon>
        <taxon>Anthozoa</taxon>
        <taxon>Hexacorallia</taxon>
        <taxon>Scleractinia</taxon>
        <taxon>Astrocoeniina</taxon>
        <taxon>Acroporidae</taxon>
        <taxon>Acropora</taxon>
    </lineage>
</organism>
<comment type="caution">
    <text evidence="1">The sequence shown here is derived from an EMBL/GenBank/DDBJ whole genome shotgun (WGS) entry which is preliminary data.</text>
</comment>
<feature type="non-terminal residue" evidence="1">
    <location>
        <position position="268"/>
    </location>
</feature>
<dbReference type="PANTHER" id="PTHR21301:SF11">
    <property type="entry name" value="GIY-YIG DOMAIN-CONTAINING PROTEIN"/>
    <property type="match status" value="1"/>
</dbReference>
<evidence type="ECO:0000313" key="2">
    <source>
        <dbReference type="Proteomes" id="UP001249851"/>
    </source>
</evidence>
<sequence>MVTKLQDRTQNPKLVSALSHLAHSYSLAHRPTVTDLKSYKLLKDLRKNKNIVILKPDKGNGVVVLDRTAYDSVILKIISDTSKFKVLAEDSTLLREGQLQRFLRKLKATGQLDADTCSKIYPTGSRPARIYGLPKMHKPRGLYSIPPLRPIVSSIGMYNYELAKYLCCLLQPHIPFNYCTQDSFTFVGEIQKLRLSGNFMVSFDVESLFTNIPLNECIDLAVLNRYITRAQTPSSDGDQVQSSVTVKYFKLPYVGPFSTVAQRRLRKL</sequence>
<reference evidence="1" key="2">
    <citation type="journal article" date="2023" name="Science">
        <title>Genomic signatures of disease resistance in endangered staghorn corals.</title>
        <authorList>
            <person name="Vollmer S.V."/>
            <person name="Selwyn J.D."/>
            <person name="Despard B.A."/>
            <person name="Roesel C.L."/>
        </authorList>
    </citation>
    <scope>NUCLEOTIDE SEQUENCE</scope>
    <source>
        <strain evidence="1">K2</strain>
    </source>
</reference>
<protein>
    <recommendedName>
        <fullName evidence="3">Reverse transcriptase domain-containing protein</fullName>
    </recommendedName>
</protein>
<accession>A0AAD9QV45</accession>
<proteinExistence type="predicted"/>
<keyword evidence="2" id="KW-1185">Reference proteome</keyword>